<comment type="caution">
    <text evidence="1">The sequence shown here is derived from an EMBL/GenBank/DDBJ whole genome shotgun (WGS) entry which is preliminary data.</text>
</comment>
<dbReference type="SUPFAM" id="SSF75005">
    <property type="entry name" value="Arabinanase/levansucrase/invertase"/>
    <property type="match status" value="1"/>
</dbReference>
<dbReference type="InterPro" id="IPR023296">
    <property type="entry name" value="Glyco_hydro_beta-prop_sf"/>
</dbReference>
<evidence type="ECO:0008006" key="3">
    <source>
        <dbReference type="Google" id="ProtNLM"/>
    </source>
</evidence>
<dbReference type="EMBL" id="JAUSVL010000001">
    <property type="protein sequence ID" value="MDQ0289424.1"/>
    <property type="molecule type" value="Genomic_DNA"/>
</dbReference>
<organism evidence="1 2">
    <name type="scientific">Oligosphaera ethanolica</name>
    <dbReference type="NCBI Taxonomy" id="760260"/>
    <lineage>
        <taxon>Bacteria</taxon>
        <taxon>Pseudomonadati</taxon>
        <taxon>Lentisphaerota</taxon>
        <taxon>Oligosphaeria</taxon>
        <taxon>Oligosphaerales</taxon>
        <taxon>Oligosphaeraceae</taxon>
        <taxon>Oligosphaera</taxon>
    </lineage>
</organism>
<dbReference type="RefSeq" id="WP_307260845.1">
    <property type="nucleotide sequence ID" value="NZ_JAUSVL010000001.1"/>
</dbReference>
<name>A0AAE3VF86_9BACT</name>
<evidence type="ECO:0000313" key="2">
    <source>
        <dbReference type="Proteomes" id="UP001238163"/>
    </source>
</evidence>
<dbReference type="Gene3D" id="2.115.10.20">
    <property type="entry name" value="Glycosyl hydrolase domain, family 43"/>
    <property type="match status" value="1"/>
</dbReference>
<reference evidence="1" key="1">
    <citation type="submission" date="2023-07" db="EMBL/GenBank/DDBJ databases">
        <title>Genomic Encyclopedia of Type Strains, Phase IV (KMG-IV): sequencing the most valuable type-strain genomes for metagenomic binning, comparative biology and taxonomic classification.</title>
        <authorList>
            <person name="Goeker M."/>
        </authorList>
    </citation>
    <scope>NUCLEOTIDE SEQUENCE</scope>
    <source>
        <strain evidence="1">DSM 24202</strain>
    </source>
</reference>
<dbReference type="Proteomes" id="UP001238163">
    <property type="component" value="Unassembled WGS sequence"/>
</dbReference>
<evidence type="ECO:0000313" key="1">
    <source>
        <dbReference type="EMBL" id="MDQ0289424.1"/>
    </source>
</evidence>
<proteinExistence type="predicted"/>
<sequence length="654" mass="71580">MEPKRCEDFSLSCRLRRDVPAGELIALPGVCVLLLRQTGDDAALQAWDRQQNYQCYALPDGSCPVLEAVLTVHSDNRPEWREIRVGFPLRCLQRSDQGDIAISLDFSGAALRLYADGWLMDENFPYGYPARPAAGEMRVTAGVMAPALSCPGRRPSAVAPRTGLRAQYYTPAGHNSWVGDVVTFFHAGVFHIYYLLDRRHHASKFGCGGHYFAHLSSSDLRNWTEHPTAIGIDEQWETIGTGTPFLWDGRVCFSYGMHSARMDASARESVRVQRDYLAAHGHSGVFTRDELPGVPAGTLCAYSDDGISFRKSGEVIHPCENPSIYALPAGRLLLFAGYGLEGTWLSDRIGAWRCVNPSFPPSGGGAAMRNSSECQCYFTWHGRDYVLGGFSGFFVSDDGPLGPYRDLAAEGHDLYDGLGVPMVAAFTGDRRVLAGWLAGNGWGGHLVLRELIQLPDGNLGMKWLPEATPDTAPTDIIAESTVIGPATPRFNRDLPAQSLLLSMRITPPPTAPGRFALRVYGDGGQCCELQLDFARGRAQWHDQCPDGALAEALPSARELCAQNPDVKSFHKLPNTHMRGRNFCRENVLAANTPTALRLLVMVDNKLGGCILDAEFAGQQTMITCRPGLRPRRVELLAESATAVAEFRIAPLRAD</sequence>
<protein>
    <recommendedName>
        <fullName evidence="3">Glycosyl hydrolase family 32 N-terminal domain-containing protein</fullName>
    </recommendedName>
</protein>
<keyword evidence="2" id="KW-1185">Reference proteome</keyword>
<accession>A0AAE3VF86</accession>
<dbReference type="AlphaFoldDB" id="A0AAE3VF86"/>
<gene>
    <name evidence="1" type="ORF">J3R75_001531</name>
</gene>